<dbReference type="RefSeq" id="XP_046015932.1">
    <property type="nucleotide sequence ID" value="XM_046153371.1"/>
</dbReference>
<dbReference type="Gene3D" id="3.10.450.50">
    <property type="match status" value="1"/>
</dbReference>
<organism evidence="3 4">
    <name type="scientific">Microdochium trichocladiopsis</name>
    <dbReference type="NCBI Taxonomy" id="1682393"/>
    <lineage>
        <taxon>Eukaryota</taxon>
        <taxon>Fungi</taxon>
        <taxon>Dikarya</taxon>
        <taxon>Ascomycota</taxon>
        <taxon>Pezizomycotina</taxon>
        <taxon>Sordariomycetes</taxon>
        <taxon>Xylariomycetidae</taxon>
        <taxon>Xylariales</taxon>
        <taxon>Microdochiaceae</taxon>
        <taxon>Microdochium</taxon>
    </lineage>
</organism>
<dbReference type="SUPFAM" id="SSF54427">
    <property type="entry name" value="NTF2-like"/>
    <property type="match status" value="1"/>
</dbReference>
<comment type="caution">
    <text evidence="3">The sequence shown here is derived from an EMBL/GenBank/DDBJ whole genome shotgun (WGS) entry which is preliminary data.</text>
</comment>
<keyword evidence="1" id="KW-0732">Signal</keyword>
<dbReference type="InterPro" id="IPR032710">
    <property type="entry name" value="NTF2-like_dom_sf"/>
</dbReference>
<dbReference type="EMBL" id="JAGTJQ010000003">
    <property type="protein sequence ID" value="KAH7035839.1"/>
    <property type="molecule type" value="Genomic_DNA"/>
</dbReference>
<proteinExistence type="predicted"/>
<name>A0A9P8YA28_9PEZI</name>
<dbReference type="OrthoDB" id="2148716at2759"/>
<dbReference type="InterPro" id="IPR037401">
    <property type="entry name" value="SnoaL-like"/>
</dbReference>
<gene>
    <name evidence="3" type="ORF">B0I36DRAFT_319191</name>
</gene>
<sequence>MHFPNLLLMAALASPGAASPVSSSCPPDWQGNVAAPGYTSSLPICPVLQNNGVALTRSEIAQIFTSHTVPVDDTAAADMELIRRTISRYALAIDGRNFPVLDSIFTQDALANYSEVGFMSGIQEIKATLSAALTLFAMTQHLMGTSVIQLCREEQEGTVNGSVLSAVSATYVLATHFPAPSTGWPGVISPEDIAVVPVMYQDSWTREVDCHGAVAWKIRGRYLLYQGLLIGSVPNQSIGLNA</sequence>
<evidence type="ECO:0000259" key="2">
    <source>
        <dbReference type="Pfam" id="PF13577"/>
    </source>
</evidence>
<dbReference type="GeneID" id="70182917"/>
<feature type="domain" description="SnoaL-like" evidence="2">
    <location>
        <begin position="76"/>
        <end position="221"/>
    </location>
</feature>
<feature type="signal peptide" evidence="1">
    <location>
        <begin position="1"/>
        <end position="18"/>
    </location>
</feature>
<dbReference type="Proteomes" id="UP000756346">
    <property type="component" value="Unassembled WGS sequence"/>
</dbReference>
<keyword evidence="4" id="KW-1185">Reference proteome</keyword>
<evidence type="ECO:0000313" key="4">
    <source>
        <dbReference type="Proteomes" id="UP000756346"/>
    </source>
</evidence>
<dbReference type="Pfam" id="PF13577">
    <property type="entry name" value="SnoaL_4"/>
    <property type="match status" value="1"/>
</dbReference>
<evidence type="ECO:0000256" key="1">
    <source>
        <dbReference type="SAM" id="SignalP"/>
    </source>
</evidence>
<feature type="chain" id="PRO_5040436427" description="SnoaL-like domain-containing protein" evidence="1">
    <location>
        <begin position="19"/>
        <end position="242"/>
    </location>
</feature>
<accession>A0A9P8YA28</accession>
<protein>
    <recommendedName>
        <fullName evidence="2">SnoaL-like domain-containing protein</fullName>
    </recommendedName>
</protein>
<evidence type="ECO:0000313" key="3">
    <source>
        <dbReference type="EMBL" id="KAH7035839.1"/>
    </source>
</evidence>
<reference evidence="3" key="1">
    <citation type="journal article" date="2021" name="Nat. Commun.">
        <title>Genetic determinants of endophytism in the Arabidopsis root mycobiome.</title>
        <authorList>
            <person name="Mesny F."/>
            <person name="Miyauchi S."/>
            <person name="Thiergart T."/>
            <person name="Pickel B."/>
            <person name="Atanasova L."/>
            <person name="Karlsson M."/>
            <person name="Huettel B."/>
            <person name="Barry K.W."/>
            <person name="Haridas S."/>
            <person name="Chen C."/>
            <person name="Bauer D."/>
            <person name="Andreopoulos W."/>
            <person name="Pangilinan J."/>
            <person name="LaButti K."/>
            <person name="Riley R."/>
            <person name="Lipzen A."/>
            <person name="Clum A."/>
            <person name="Drula E."/>
            <person name="Henrissat B."/>
            <person name="Kohler A."/>
            <person name="Grigoriev I.V."/>
            <person name="Martin F.M."/>
            <person name="Hacquard S."/>
        </authorList>
    </citation>
    <scope>NUCLEOTIDE SEQUENCE</scope>
    <source>
        <strain evidence="3">MPI-CAGE-CH-0230</strain>
    </source>
</reference>
<dbReference type="AlphaFoldDB" id="A0A9P8YA28"/>